<keyword evidence="4" id="KW-1185">Reference proteome</keyword>
<protein>
    <recommendedName>
        <fullName evidence="2">DUF7082 domain-containing protein</fullName>
    </recommendedName>
</protein>
<name>A0AA38P9I0_9AGAR</name>
<dbReference type="InterPro" id="IPR055509">
    <property type="entry name" value="DUF7082"/>
</dbReference>
<evidence type="ECO:0000313" key="4">
    <source>
        <dbReference type="Proteomes" id="UP001163846"/>
    </source>
</evidence>
<gene>
    <name evidence="3" type="ORF">F5878DRAFT_619342</name>
</gene>
<dbReference type="Proteomes" id="UP001163846">
    <property type="component" value="Unassembled WGS sequence"/>
</dbReference>
<evidence type="ECO:0000259" key="2">
    <source>
        <dbReference type="Pfam" id="PF23305"/>
    </source>
</evidence>
<proteinExistence type="predicted"/>
<dbReference type="AlphaFoldDB" id="A0AA38P9I0"/>
<comment type="caution">
    <text evidence="3">The sequence shown here is derived from an EMBL/GenBank/DDBJ whole genome shotgun (WGS) entry which is preliminary data.</text>
</comment>
<accession>A0AA38P9I0</accession>
<sequence length="297" mass="34043">MRVGRRLVRFTKVQDGRKLIVSCEAISQEDYHENDSVISCIYREDTQSYYVTSVDIIYLLERLTNDEFPVEEKNRIRRNLEGLRPTTVSKHKQGFENFFQRIMEFPDPKPRNIEKDLKVFEWSLLGQALDKILSKYHVYTSSPTDSTVSLPMEPSDDVSSYRNIEHNVKTEGYPELVHPTPTSTMKFEPKFEPGLYEDHSLLFLQSHHDSLESLSHPATPLVYHGIASSTPDHNGALNGNWTPPDRMATGELPNGEYRHLTDYHLPGSHSNGDGSDYGGYLGSYLFPNMTETPSTYY</sequence>
<feature type="domain" description="DUF7082" evidence="2">
    <location>
        <begin position="3"/>
        <end position="133"/>
    </location>
</feature>
<dbReference type="Pfam" id="PF23305">
    <property type="entry name" value="DUF7082"/>
    <property type="match status" value="1"/>
</dbReference>
<dbReference type="PANTHER" id="PTHR39463:SF1">
    <property type="entry name" value="MEDUSA"/>
    <property type="match status" value="1"/>
</dbReference>
<evidence type="ECO:0000313" key="3">
    <source>
        <dbReference type="EMBL" id="KAJ3838521.1"/>
    </source>
</evidence>
<reference evidence="3" key="1">
    <citation type="submission" date="2022-08" db="EMBL/GenBank/DDBJ databases">
        <authorList>
            <consortium name="DOE Joint Genome Institute"/>
            <person name="Min B."/>
            <person name="Riley R."/>
            <person name="Sierra-Patev S."/>
            <person name="Naranjo-Ortiz M."/>
            <person name="Looney B."/>
            <person name="Konkel Z."/>
            <person name="Slot J.C."/>
            <person name="Sakamoto Y."/>
            <person name="Steenwyk J.L."/>
            <person name="Rokas A."/>
            <person name="Carro J."/>
            <person name="Camarero S."/>
            <person name="Ferreira P."/>
            <person name="Molpeceres G."/>
            <person name="Ruiz-Duenas F.J."/>
            <person name="Serrano A."/>
            <person name="Henrissat B."/>
            <person name="Drula E."/>
            <person name="Hughes K.W."/>
            <person name="Mata J.L."/>
            <person name="Ishikawa N.K."/>
            <person name="Vargas-Isla R."/>
            <person name="Ushijima S."/>
            <person name="Smith C.A."/>
            <person name="Ahrendt S."/>
            <person name="Andreopoulos W."/>
            <person name="He G."/>
            <person name="Labutti K."/>
            <person name="Lipzen A."/>
            <person name="Ng V."/>
            <person name="Sandor L."/>
            <person name="Barry K."/>
            <person name="Martinez A.T."/>
            <person name="Xiao Y."/>
            <person name="Gibbons J.G."/>
            <person name="Terashima K."/>
            <person name="Hibbett D.S."/>
            <person name="Grigoriev I.V."/>
        </authorList>
    </citation>
    <scope>NUCLEOTIDE SEQUENCE</scope>
    <source>
        <strain evidence="3">TFB9207</strain>
    </source>
</reference>
<organism evidence="3 4">
    <name type="scientific">Lentinula raphanica</name>
    <dbReference type="NCBI Taxonomy" id="153919"/>
    <lineage>
        <taxon>Eukaryota</taxon>
        <taxon>Fungi</taxon>
        <taxon>Dikarya</taxon>
        <taxon>Basidiomycota</taxon>
        <taxon>Agaricomycotina</taxon>
        <taxon>Agaricomycetes</taxon>
        <taxon>Agaricomycetidae</taxon>
        <taxon>Agaricales</taxon>
        <taxon>Marasmiineae</taxon>
        <taxon>Omphalotaceae</taxon>
        <taxon>Lentinula</taxon>
    </lineage>
</organism>
<evidence type="ECO:0000256" key="1">
    <source>
        <dbReference type="SAM" id="MobiDB-lite"/>
    </source>
</evidence>
<dbReference type="GO" id="GO:0005634">
    <property type="term" value="C:nucleus"/>
    <property type="evidence" value="ECO:0007669"/>
    <property type="project" value="TreeGrafter"/>
</dbReference>
<dbReference type="PANTHER" id="PTHR39463">
    <property type="entry name" value="MEDUSA"/>
    <property type="match status" value="1"/>
</dbReference>
<feature type="region of interest" description="Disordered" evidence="1">
    <location>
        <begin position="234"/>
        <end position="254"/>
    </location>
</feature>
<dbReference type="EMBL" id="MU806178">
    <property type="protein sequence ID" value="KAJ3838521.1"/>
    <property type="molecule type" value="Genomic_DNA"/>
</dbReference>